<feature type="transmembrane region" description="Helical" evidence="1">
    <location>
        <begin position="7"/>
        <end position="27"/>
    </location>
</feature>
<evidence type="ECO:0000256" key="1">
    <source>
        <dbReference type="SAM" id="Phobius"/>
    </source>
</evidence>
<keyword evidence="1" id="KW-0472">Membrane</keyword>
<feature type="transmembrane region" description="Helical" evidence="1">
    <location>
        <begin position="47"/>
        <end position="64"/>
    </location>
</feature>
<feature type="non-terminal residue" evidence="2">
    <location>
        <position position="74"/>
    </location>
</feature>
<sequence length="74" mass="8203">MVVYDCFSIYCGIFVLYPVVVFAIIISNKAANSICVHASIHVSFHRLAFILYIVAISNSSGGTYKASKYIKKVH</sequence>
<gene>
    <name evidence="2" type="ORF">glysoja_032904</name>
</gene>
<organism evidence="2">
    <name type="scientific">Glycine soja</name>
    <name type="common">Wild soybean</name>
    <dbReference type="NCBI Taxonomy" id="3848"/>
    <lineage>
        <taxon>Eukaryota</taxon>
        <taxon>Viridiplantae</taxon>
        <taxon>Streptophyta</taxon>
        <taxon>Embryophyta</taxon>
        <taxon>Tracheophyta</taxon>
        <taxon>Spermatophyta</taxon>
        <taxon>Magnoliopsida</taxon>
        <taxon>eudicotyledons</taxon>
        <taxon>Gunneridae</taxon>
        <taxon>Pentapetalae</taxon>
        <taxon>rosids</taxon>
        <taxon>fabids</taxon>
        <taxon>Fabales</taxon>
        <taxon>Fabaceae</taxon>
        <taxon>Papilionoideae</taxon>
        <taxon>50 kb inversion clade</taxon>
        <taxon>NPAAA clade</taxon>
        <taxon>indigoferoid/millettioid clade</taxon>
        <taxon>Phaseoleae</taxon>
        <taxon>Glycine</taxon>
        <taxon>Glycine subgen. Soja</taxon>
    </lineage>
</organism>
<dbReference type="EMBL" id="KN653520">
    <property type="protein sequence ID" value="KHN27136.1"/>
    <property type="molecule type" value="Genomic_DNA"/>
</dbReference>
<keyword evidence="1" id="KW-1133">Transmembrane helix</keyword>
<keyword evidence="1" id="KW-0812">Transmembrane</keyword>
<evidence type="ECO:0000313" key="2">
    <source>
        <dbReference type="EMBL" id="KHN27136.1"/>
    </source>
</evidence>
<protein>
    <submittedName>
        <fullName evidence="2">Uncharacterized protein</fullName>
    </submittedName>
</protein>
<accession>A0A0B2QZM6</accession>
<dbReference type="Proteomes" id="UP000053555">
    <property type="component" value="Unassembled WGS sequence"/>
</dbReference>
<reference evidence="2" key="1">
    <citation type="submission" date="2014-07" db="EMBL/GenBank/DDBJ databases">
        <title>Identification of a novel salt tolerance gene in wild soybean by whole-genome sequencing.</title>
        <authorList>
            <person name="Lam H.-M."/>
            <person name="Qi X."/>
            <person name="Li M.-W."/>
            <person name="Liu X."/>
            <person name="Xie M."/>
            <person name="Ni M."/>
            <person name="Xu X."/>
        </authorList>
    </citation>
    <scope>NUCLEOTIDE SEQUENCE [LARGE SCALE GENOMIC DNA]</scope>
    <source>
        <tissue evidence="2">Root</tissue>
    </source>
</reference>
<name>A0A0B2QZM6_GLYSO</name>
<proteinExistence type="predicted"/>
<dbReference type="AlphaFoldDB" id="A0A0B2QZM6"/>